<keyword evidence="10" id="KW-1185">Reference proteome</keyword>
<dbReference type="GO" id="GO:0005886">
    <property type="term" value="C:plasma membrane"/>
    <property type="evidence" value="ECO:0007669"/>
    <property type="project" value="TreeGrafter"/>
</dbReference>
<evidence type="ECO:0000256" key="1">
    <source>
        <dbReference type="ARBA" id="ARBA00004141"/>
    </source>
</evidence>
<comment type="caution">
    <text evidence="6">Lacks conserved residue(s) required for the propagation of feature annotation.</text>
</comment>
<gene>
    <name evidence="9" type="primary">ANO4_13</name>
    <name evidence="9" type="ORF">OS493_003123</name>
</gene>
<protein>
    <recommendedName>
        <fullName evidence="6">Anoctamin</fullName>
    </recommendedName>
</protein>
<dbReference type="GO" id="GO:0005254">
    <property type="term" value="F:chloride channel activity"/>
    <property type="evidence" value="ECO:0007669"/>
    <property type="project" value="TreeGrafter"/>
</dbReference>
<keyword evidence="5 6" id="KW-0472">Membrane</keyword>
<dbReference type="Pfam" id="PF04547">
    <property type="entry name" value="Anoctamin"/>
    <property type="match status" value="1"/>
</dbReference>
<comment type="similarity">
    <text evidence="2 6">Belongs to the anoctamin family.</text>
</comment>
<keyword evidence="4 6" id="KW-1133">Transmembrane helix</keyword>
<organism evidence="9 10">
    <name type="scientific">Desmophyllum pertusum</name>
    <dbReference type="NCBI Taxonomy" id="174260"/>
    <lineage>
        <taxon>Eukaryota</taxon>
        <taxon>Metazoa</taxon>
        <taxon>Cnidaria</taxon>
        <taxon>Anthozoa</taxon>
        <taxon>Hexacorallia</taxon>
        <taxon>Scleractinia</taxon>
        <taxon>Caryophylliina</taxon>
        <taxon>Caryophylliidae</taxon>
        <taxon>Desmophyllum</taxon>
    </lineage>
</organism>
<dbReference type="Proteomes" id="UP001163046">
    <property type="component" value="Unassembled WGS sequence"/>
</dbReference>
<evidence type="ECO:0000313" key="10">
    <source>
        <dbReference type="Proteomes" id="UP001163046"/>
    </source>
</evidence>
<evidence type="ECO:0000256" key="4">
    <source>
        <dbReference type="ARBA" id="ARBA00022989"/>
    </source>
</evidence>
<accession>A0A9W9YGI6</accession>
<dbReference type="OrthoDB" id="296386at2759"/>
<comment type="subcellular location">
    <subcellularLocation>
        <location evidence="1 6">Membrane</location>
        <topology evidence="1 6">Multi-pass membrane protein</topology>
    </subcellularLocation>
</comment>
<dbReference type="EMBL" id="MU827778">
    <property type="protein sequence ID" value="KAJ7340379.1"/>
    <property type="molecule type" value="Genomic_DNA"/>
</dbReference>
<evidence type="ECO:0000256" key="7">
    <source>
        <dbReference type="SAM" id="MobiDB-lite"/>
    </source>
</evidence>
<dbReference type="PANTHER" id="PTHR12308:SF84">
    <property type="entry name" value="ANOCTAMIN"/>
    <property type="match status" value="1"/>
</dbReference>
<evidence type="ECO:0000256" key="2">
    <source>
        <dbReference type="ARBA" id="ARBA00009671"/>
    </source>
</evidence>
<dbReference type="InterPro" id="IPR049452">
    <property type="entry name" value="Anoctamin_TM"/>
</dbReference>
<evidence type="ECO:0000313" key="9">
    <source>
        <dbReference type="EMBL" id="KAJ7340379.1"/>
    </source>
</evidence>
<dbReference type="AlphaFoldDB" id="A0A9W9YGI6"/>
<feature type="transmembrane region" description="Helical" evidence="6">
    <location>
        <begin position="158"/>
        <end position="179"/>
    </location>
</feature>
<evidence type="ECO:0000256" key="6">
    <source>
        <dbReference type="RuleBase" id="RU280814"/>
    </source>
</evidence>
<proteinExistence type="inferred from homology"/>
<feature type="compositionally biased region" description="Acidic residues" evidence="7">
    <location>
        <begin position="206"/>
        <end position="219"/>
    </location>
</feature>
<keyword evidence="3 6" id="KW-0812">Transmembrane</keyword>
<name>A0A9W9YGI6_9CNID</name>
<evidence type="ECO:0000259" key="8">
    <source>
        <dbReference type="Pfam" id="PF04547"/>
    </source>
</evidence>
<feature type="region of interest" description="Disordered" evidence="7">
    <location>
        <begin position="201"/>
        <end position="230"/>
    </location>
</feature>
<comment type="caution">
    <text evidence="9">The sequence shown here is derived from an EMBL/GenBank/DDBJ whole genome shotgun (WGS) entry which is preliminary data.</text>
</comment>
<sequence>MFVAAFPLGPLFALINTIVEIRMDALKFLCHFRRPDVARVEDIGAWYDVLEAVTRASVLVNAFILAFTSEFIPKLLYKVMYAPDRHSSGGGTLKGYVNSTLSLIDLKTLYLWENGTQPDNPTENLNYTRDYCRYPGYYDNTYPYSYSRKYWHLLAARLAFVFVFQFIVYAITSFIAWVVPDTSAELQFKMEREKQMIKSVFHDHEDDSEADDEDDDVQFEDAKQEIDTEE</sequence>
<dbReference type="PANTHER" id="PTHR12308">
    <property type="entry name" value="ANOCTAMIN"/>
    <property type="match status" value="1"/>
</dbReference>
<evidence type="ECO:0000256" key="5">
    <source>
        <dbReference type="ARBA" id="ARBA00023136"/>
    </source>
</evidence>
<evidence type="ECO:0000256" key="3">
    <source>
        <dbReference type="ARBA" id="ARBA00022692"/>
    </source>
</evidence>
<feature type="domain" description="Anoctamin transmembrane" evidence="8">
    <location>
        <begin position="1"/>
        <end position="193"/>
    </location>
</feature>
<reference evidence="9" key="1">
    <citation type="submission" date="2023-01" db="EMBL/GenBank/DDBJ databases">
        <title>Genome assembly of the deep-sea coral Lophelia pertusa.</title>
        <authorList>
            <person name="Herrera S."/>
            <person name="Cordes E."/>
        </authorList>
    </citation>
    <scope>NUCLEOTIDE SEQUENCE</scope>
    <source>
        <strain evidence="9">USNM1676648</strain>
        <tissue evidence="9">Polyp</tissue>
    </source>
</reference>
<feature type="compositionally biased region" description="Basic and acidic residues" evidence="7">
    <location>
        <begin position="220"/>
        <end position="230"/>
    </location>
</feature>
<dbReference type="InterPro" id="IPR007632">
    <property type="entry name" value="Anoctamin"/>
</dbReference>